<evidence type="ECO:0000313" key="1">
    <source>
        <dbReference type="EMBL" id="JAH33877.1"/>
    </source>
</evidence>
<sequence>MDEMCAVIFSLYIDIHTQINTHSFTE</sequence>
<protein>
    <submittedName>
        <fullName evidence="1">Uncharacterized protein</fullName>
    </submittedName>
</protein>
<dbReference type="EMBL" id="GBXM01074700">
    <property type="protein sequence ID" value="JAH33877.1"/>
    <property type="molecule type" value="Transcribed_RNA"/>
</dbReference>
<name>A0A0E9RYB5_ANGAN</name>
<reference evidence="1" key="1">
    <citation type="submission" date="2014-11" db="EMBL/GenBank/DDBJ databases">
        <authorList>
            <person name="Amaro Gonzalez C."/>
        </authorList>
    </citation>
    <scope>NUCLEOTIDE SEQUENCE</scope>
</reference>
<reference evidence="1" key="2">
    <citation type="journal article" date="2015" name="Fish Shellfish Immunol.">
        <title>Early steps in the European eel (Anguilla anguilla)-Vibrio vulnificus interaction in the gills: Role of the RtxA13 toxin.</title>
        <authorList>
            <person name="Callol A."/>
            <person name="Pajuelo D."/>
            <person name="Ebbesson L."/>
            <person name="Teles M."/>
            <person name="MacKenzie S."/>
            <person name="Amaro C."/>
        </authorList>
    </citation>
    <scope>NUCLEOTIDE SEQUENCE</scope>
</reference>
<organism evidence="1">
    <name type="scientific">Anguilla anguilla</name>
    <name type="common">European freshwater eel</name>
    <name type="synonym">Muraena anguilla</name>
    <dbReference type="NCBI Taxonomy" id="7936"/>
    <lineage>
        <taxon>Eukaryota</taxon>
        <taxon>Metazoa</taxon>
        <taxon>Chordata</taxon>
        <taxon>Craniata</taxon>
        <taxon>Vertebrata</taxon>
        <taxon>Euteleostomi</taxon>
        <taxon>Actinopterygii</taxon>
        <taxon>Neopterygii</taxon>
        <taxon>Teleostei</taxon>
        <taxon>Anguilliformes</taxon>
        <taxon>Anguillidae</taxon>
        <taxon>Anguilla</taxon>
    </lineage>
</organism>
<dbReference type="AlphaFoldDB" id="A0A0E9RYB5"/>
<proteinExistence type="predicted"/>
<accession>A0A0E9RYB5</accession>
<dbReference type="EMBL" id="GBXM01073745">
    <property type="protein sequence ID" value="JAH34832.1"/>
    <property type="molecule type" value="Transcribed_RNA"/>
</dbReference>